<dbReference type="InterPro" id="IPR027417">
    <property type="entry name" value="P-loop_NTPase"/>
</dbReference>
<accession>A0A8C5S1J1</accession>
<dbReference type="EC" id="2.7.1.12" evidence="8"/>
<dbReference type="Gene3D" id="3.40.50.300">
    <property type="entry name" value="P-loop containing nucleotide triphosphate hydrolases"/>
    <property type="match status" value="1"/>
</dbReference>
<dbReference type="UniPathway" id="UPA00792"/>
<comment type="pathway">
    <text evidence="1 8">Carbohydrate acid metabolism; D-gluconate degradation.</text>
</comment>
<dbReference type="GO" id="GO:0046316">
    <property type="term" value="F:gluconokinase activity"/>
    <property type="evidence" value="ECO:0007669"/>
    <property type="project" value="UniProtKB-EC"/>
</dbReference>
<protein>
    <recommendedName>
        <fullName evidence="8">Gluconokinase</fullName>
        <ecNumber evidence="8">2.7.1.12</ecNumber>
    </recommendedName>
</protein>
<evidence type="ECO:0000256" key="8">
    <source>
        <dbReference type="RuleBase" id="RU363066"/>
    </source>
</evidence>
<evidence type="ECO:0000256" key="1">
    <source>
        <dbReference type="ARBA" id="ARBA00004875"/>
    </source>
</evidence>
<comment type="catalytic activity">
    <reaction evidence="7 8">
        <text>D-gluconate + ATP = 6-phospho-D-gluconate + ADP + H(+)</text>
        <dbReference type="Rhea" id="RHEA:19433"/>
        <dbReference type="ChEBI" id="CHEBI:15378"/>
        <dbReference type="ChEBI" id="CHEBI:18391"/>
        <dbReference type="ChEBI" id="CHEBI:30616"/>
        <dbReference type="ChEBI" id="CHEBI:58759"/>
        <dbReference type="ChEBI" id="CHEBI:456216"/>
        <dbReference type="EC" id="2.7.1.12"/>
    </reaction>
</comment>
<dbReference type="Proteomes" id="UP000694406">
    <property type="component" value="Unplaced"/>
</dbReference>
<evidence type="ECO:0000256" key="5">
    <source>
        <dbReference type="ARBA" id="ARBA00022777"/>
    </source>
</evidence>
<dbReference type="InterPro" id="IPR006001">
    <property type="entry name" value="Therm_gnt_kin"/>
</dbReference>
<reference evidence="9" key="1">
    <citation type="submission" date="2025-08" db="UniProtKB">
        <authorList>
            <consortium name="Ensembl"/>
        </authorList>
    </citation>
    <scope>IDENTIFICATION</scope>
</reference>
<evidence type="ECO:0000256" key="7">
    <source>
        <dbReference type="ARBA" id="ARBA00048090"/>
    </source>
</evidence>
<dbReference type="FunFam" id="3.40.50.300:FF:000522">
    <property type="entry name" value="Gluconokinase"/>
    <property type="match status" value="1"/>
</dbReference>
<sequence length="203" mass="23230">MYQARSFMVVQMIQRCNHGFFHLIIGQQPVFQKSTVGTLLADKLGWKFYEGDDYHPEENRKKMAEGIPLTDQDRIPWLCHLHDILMREHASGQSVILACSALKKMYRCILENGEAGCPSLNNQQEENESAPRKILFVHLAGPIELIANRLEKRTGHFMPPSLLQSQFDTLEPPCAPENFITVNLEKPVSETVSEIERHLKSLF</sequence>
<organism evidence="9 10">
    <name type="scientific">Laticauda laticaudata</name>
    <name type="common">Blue-ringed sea krait</name>
    <name type="synonym">Blue-lipped sea krait</name>
    <dbReference type="NCBI Taxonomy" id="8630"/>
    <lineage>
        <taxon>Eukaryota</taxon>
        <taxon>Metazoa</taxon>
        <taxon>Chordata</taxon>
        <taxon>Craniata</taxon>
        <taxon>Vertebrata</taxon>
        <taxon>Euteleostomi</taxon>
        <taxon>Lepidosauria</taxon>
        <taxon>Squamata</taxon>
        <taxon>Bifurcata</taxon>
        <taxon>Unidentata</taxon>
        <taxon>Episquamata</taxon>
        <taxon>Toxicofera</taxon>
        <taxon>Serpentes</taxon>
        <taxon>Colubroidea</taxon>
        <taxon>Elapidae</taxon>
        <taxon>Laticaudinae</taxon>
        <taxon>Laticauda</taxon>
    </lineage>
</organism>
<dbReference type="GO" id="GO:0005737">
    <property type="term" value="C:cytoplasm"/>
    <property type="evidence" value="ECO:0007669"/>
    <property type="project" value="TreeGrafter"/>
</dbReference>
<evidence type="ECO:0000256" key="6">
    <source>
        <dbReference type="ARBA" id="ARBA00022840"/>
    </source>
</evidence>
<dbReference type="GO" id="GO:0005975">
    <property type="term" value="P:carbohydrate metabolic process"/>
    <property type="evidence" value="ECO:0007669"/>
    <property type="project" value="InterPro"/>
</dbReference>
<keyword evidence="3 8" id="KW-0808">Transferase</keyword>
<dbReference type="PANTHER" id="PTHR43442">
    <property type="entry name" value="GLUCONOKINASE-RELATED"/>
    <property type="match status" value="1"/>
</dbReference>
<name>A0A8C5S1J1_LATLA</name>
<dbReference type="AlphaFoldDB" id="A0A8C5S1J1"/>
<evidence type="ECO:0000313" key="9">
    <source>
        <dbReference type="Ensembl" id="ENSLLTP00000010731.1"/>
    </source>
</evidence>
<keyword evidence="10" id="KW-1185">Reference proteome</keyword>
<dbReference type="PANTHER" id="PTHR43442:SF3">
    <property type="entry name" value="GLUCONOKINASE-RELATED"/>
    <property type="match status" value="1"/>
</dbReference>
<dbReference type="SUPFAM" id="SSF52540">
    <property type="entry name" value="P-loop containing nucleoside triphosphate hydrolases"/>
    <property type="match status" value="1"/>
</dbReference>
<dbReference type="GeneTree" id="ENSGT00390000003364"/>
<keyword evidence="4 8" id="KW-0547">Nucleotide-binding</keyword>
<reference evidence="9" key="2">
    <citation type="submission" date="2025-09" db="UniProtKB">
        <authorList>
            <consortium name="Ensembl"/>
        </authorList>
    </citation>
    <scope>IDENTIFICATION</scope>
</reference>
<evidence type="ECO:0000256" key="4">
    <source>
        <dbReference type="ARBA" id="ARBA00022741"/>
    </source>
</evidence>
<proteinExistence type="inferred from homology"/>
<dbReference type="NCBIfam" id="TIGR01313">
    <property type="entry name" value="therm_gnt_kin"/>
    <property type="match status" value="1"/>
</dbReference>
<gene>
    <name evidence="9" type="primary">IDNK</name>
</gene>
<dbReference type="Ensembl" id="ENSLLTT00000011134.1">
    <property type="protein sequence ID" value="ENSLLTP00000010731.1"/>
    <property type="gene ID" value="ENSLLTG00000008218.1"/>
</dbReference>
<keyword evidence="6 8" id="KW-0067">ATP-binding</keyword>
<dbReference type="CDD" id="cd02021">
    <property type="entry name" value="GntK"/>
    <property type="match status" value="1"/>
</dbReference>
<keyword evidence="5 8" id="KW-0418">Kinase</keyword>
<comment type="similarity">
    <text evidence="2 8">Belongs to the gluconokinase GntK/GntV family.</text>
</comment>
<evidence type="ECO:0000256" key="2">
    <source>
        <dbReference type="ARBA" id="ARBA00008420"/>
    </source>
</evidence>
<dbReference type="GO" id="GO:0005524">
    <property type="term" value="F:ATP binding"/>
    <property type="evidence" value="ECO:0007669"/>
    <property type="project" value="UniProtKB-KW"/>
</dbReference>
<evidence type="ECO:0000313" key="10">
    <source>
        <dbReference type="Proteomes" id="UP000694406"/>
    </source>
</evidence>
<evidence type="ECO:0000256" key="3">
    <source>
        <dbReference type="ARBA" id="ARBA00022679"/>
    </source>
</evidence>